<evidence type="ECO:0000256" key="11">
    <source>
        <dbReference type="ARBA" id="ARBA00031350"/>
    </source>
</evidence>
<dbReference type="Gene3D" id="3.40.50.150">
    <property type="entry name" value="Vaccinia Virus protein VP39"/>
    <property type="match status" value="1"/>
</dbReference>
<proteinExistence type="inferred from homology"/>
<dbReference type="InterPro" id="IPR029063">
    <property type="entry name" value="SAM-dependent_MTases_sf"/>
</dbReference>
<dbReference type="InterPro" id="IPR000682">
    <property type="entry name" value="PCMT"/>
</dbReference>
<reference evidence="12 13" key="1">
    <citation type="submission" date="2013-12" db="EMBL/GenBank/DDBJ databases">
        <title>Complete genome sequence of Rhizobium etli bv. mimosae IE4771.</title>
        <authorList>
            <person name="Bustos P."/>
            <person name="Santamaria R.I."/>
            <person name="Lozano L."/>
            <person name="Ormeno-Orrillo E."/>
            <person name="Rogel M.A."/>
            <person name="Romero D."/>
            <person name="Cevallos M.A."/>
            <person name="Martinez-Romero E."/>
            <person name="Gonzalez V."/>
        </authorList>
    </citation>
    <scope>NUCLEOTIDE SEQUENCE [LARGE SCALE GENOMIC DNA]</scope>
    <source>
        <strain evidence="12 13">IE4771</strain>
    </source>
</reference>
<dbReference type="EC" id="2.1.1.77" evidence="3"/>
<evidence type="ECO:0000256" key="7">
    <source>
        <dbReference type="ARBA" id="ARBA00022679"/>
    </source>
</evidence>
<dbReference type="AlphaFoldDB" id="A0A060I341"/>
<evidence type="ECO:0000313" key="13">
    <source>
        <dbReference type="Proteomes" id="UP000027180"/>
    </source>
</evidence>
<dbReference type="PANTHER" id="PTHR11579:SF0">
    <property type="entry name" value="PROTEIN-L-ISOASPARTATE(D-ASPARTATE) O-METHYLTRANSFERASE"/>
    <property type="match status" value="1"/>
</dbReference>
<keyword evidence="8" id="KW-0949">S-adenosyl-L-methionine</keyword>
<keyword evidence="6 12" id="KW-0489">Methyltransferase</keyword>
<dbReference type="PANTHER" id="PTHR11579">
    <property type="entry name" value="PROTEIN-L-ISOASPARTATE O-METHYLTRANSFERASE"/>
    <property type="match status" value="1"/>
</dbReference>
<dbReference type="KEGG" id="rei:IE4771_CH03005"/>
<evidence type="ECO:0000256" key="2">
    <source>
        <dbReference type="ARBA" id="ARBA00005369"/>
    </source>
</evidence>
<evidence type="ECO:0000256" key="3">
    <source>
        <dbReference type="ARBA" id="ARBA00011890"/>
    </source>
</evidence>
<keyword evidence="5" id="KW-0963">Cytoplasm</keyword>
<gene>
    <name evidence="12" type="ORF">IE4771_CH03005</name>
</gene>
<protein>
    <recommendedName>
        <fullName evidence="4">Protein-L-isoaspartate O-methyltransferase</fullName>
        <ecNumber evidence="3">2.1.1.77</ecNumber>
    </recommendedName>
    <alternativeName>
        <fullName evidence="11">L-isoaspartyl protein carboxyl methyltransferase</fullName>
    </alternativeName>
    <alternativeName>
        <fullName evidence="9">Protein L-isoaspartyl methyltransferase</fullName>
    </alternativeName>
    <alternativeName>
        <fullName evidence="10">Protein-beta-aspartate methyltransferase</fullName>
    </alternativeName>
</protein>
<dbReference type="Proteomes" id="UP000027180">
    <property type="component" value="Chromosome"/>
</dbReference>
<evidence type="ECO:0000313" key="12">
    <source>
        <dbReference type="EMBL" id="AIC28099.1"/>
    </source>
</evidence>
<dbReference type="SUPFAM" id="SSF53335">
    <property type="entry name" value="S-adenosyl-L-methionine-dependent methyltransferases"/>
    <property type="match status" value="1"/>
</dbReference>
<comment type="similarity">
    <text evidence="2">Belongs to the methyltransferase superfamily. L-isoaspartyl/D-aspartyl protein methyltransferase family.</text>
</comment>
<keyword evidence="7 12" id="KW-0808">Transferase</keyword>
<dbReference type="HOGENOM" id="CLU_066224_0_0_5"/>
<evidence type="ECO:0000256" key="9">
    <source>
        <dbReference type="ARBA" id="ARBA00030757"/>
    </source>
</evidence>
<dbReference type="EMBL" id="CP006986">
    <property type="protein sequence ID" value="AIC28099.1"/>
    <property type="molecule type" value="Genomic_DNA"/>
</dbReference>
<sequence length="335" mass="36164">MGVEAPIGGIAAGAKLPNPRHSKVGKTSFALIADFATGELFIGVDPTMTPDELKIVRRAYAKQITAAVRIVDDRVETAFADVPREDFLGPGPWPIFRMRKAYVPTPNADPVYLYTDDIVGILPERHINNGQPSLHAFLLSQAAPGAGEHIVHVGAGVGYYSAIMAKLVAASGKVTAVEFEPELAARAKANLTAYRNVSVVQGDGSSVAFDSADVIYVNAGATRPADIWLDRLNDGGRLILPLTTDHGFTSSNWSNMHRRGAVFLVTRRGGELHAQWISPVAIFPCEGLRDAESEKALAAAFESGEHKRVTRLHRSDELPTEQCWVRGPGWCLAYA</sequence>
<evidence type="ECO:0000256" key="10">
    <source>
        <dbReference type="ARBA" id="ARBA00031323"/>
    </source>
</evidence>
<comment type="subcellular location">
    <subcellularLocation>
        <location evidence="1">Cytoplasm</location>
    </subcellularLocation>
</comment>
<dbReference type="Pfam" id="PF01135">
    <property type="entry name" value="PCMT"/>
    <property type="match status" value="1"/>
</dbReference>
<evidence type="ECO:0000256" key="6">
    <source>
        <dbReference type="ARBA" id="ARBA00022603"/>
    </source>
</evidence>
<organism evidence="12 13">
    <name type="scientific">Rhizobium etli bv. mimosae str. IE4771</name>
    <dbReference type="NCBI Taxonomy" id="1432050"/>
    <lineage>
        <taxon>Bacteria</taxon>
        <taxon>Pseudomonadati</taxon>
        <taxon>Pseudomonadota</taxon>
        <taxon>Alphaproteobacteria</taxon>
        <taxon>Hyphomicrobiales</taxon>
        <taxon>Rhizobiaceae</taxon>
        <taxon>Rhizobium/Agrobacterium group</taxon>
        <taxon>Rhizobium</taxon>
    </lineage>
</organism>
<dbReference type="RefSeq" id="WP_245308009.1">
    <property type="nucleotide sequence ID" value="NZ_CP006986.1"/>
</dbReference>
<dbReference type="GO" id="GO:0005737">
    <property type="term" value="C:cytoplasm"/>
    <property type="evidence" value="ECO:0007669"/>
    <property type="project" value="UniProtKB-SubCell"/>
</dbReference>
<dbReference type="GO" id="GO:0032259">
    <property type="term" value="P:methylation"/>
    <property type="evidence" value="ECO:0007669"/>
    <property type="project" value="UniProtKB-KW"/>
</dbReference>
<evidence type="ECO:0000256" key="4">
    <source>
        <dbReference type="ARBA" id="ARBA00013346"/>
    </source>
</evidence>
<evidence type="ECO:0000256" key="8">
    <source>
        <dbReference type="ARBA" id="ARBA00022691"/>
    </source>
</evidence>
<dbReference type="GO" id="GO:0004719">
    <property type="term" value="F:protein-L-isoaspartate (D-aspartate) O-methyltransferase activity"/>
    <property type="evidence" value="ECO:0007669"/>
    <property type="project" value="UniProtKB-EC"/>
</dbReference>
<evidence type="ECO:0000256" key="1">
    <source>
        <dbReference type="ARBA" id="ARBA00004496"/>
    </source>
</evidence>
<dbReference type="CDD" id="cd02440">
    <property type="entry name" value="AdoMet_MTases"/>
    <property type="match status" value="1"/>
</dbReference>
<accession>A0A060I341</accession>
<evidence type="ECO:0000256" key="5">
    <source>
        <dbReference type="ARBA" id="ARBA00022490"/>
    </source>
</evidence>
<name>A0A060I341_RHIET</name>